<name>A0A9N8KAI0_9PEZI</name>
<accession>A0A9N8KAI0</accession>
<sequence>MDSGELDTAHQDQLVSWCTHFDEKYGYLGVERLASRYRDGQHCRCVSKACGSFNLCIKVVFDDDTAWAVRFPLPGQVMQPKEKLRREAAVLKFIEYNTRIPIPTLVAFGSATENEDPEVGPYIITTWVEGVSLESLLEELPRPGWSPVLRDDIDDEIFCKIYSQMADILLELASKDFERIGSLTMSEENNQPSWSIVTRPLTQKMNDIESNDYVVVDGKA</sequence>
<dbReference type="InterPro" id="IPR051678">
    <property type="entry name" value="AGP_Transferase"/>
</dbReference>
<reference evidence="1" key="1">
    <citation type="submission" date="2020-06" db="EMBL/GenBank/DDBJ databases">
        <authorList>
            <person name="Onetto C."/>
        </authorList>
    </citation>
    <scope>NUCLEOTIDE SEQUENCE</scope>
</reference>
<dbReference type="InterPro" id="IPR011009">
    <property type="entry name" value="Kinase-like_dom_sf"/>
</dbReference>
<protein>
    <recommendedName>
        <fullName evidence="3">Aminoglycoside phosphotransferase domain-containing protein</fullName>
    </recommendedName>
</protein>
<proteinExistence type="predicted"/>
<dbReference type="EMBL" id="CAIJEO010000010">
    <property type="protein sequence ID" value="CAD0099430.1"/>
    <property type="molecule type" value="Genomic_DNA"/>
</dbReference>
<dbReference type="PANTHER" id="PTHR21310:SF37">
    <property type="entry name" value="AMINOGLYCOSIDE PHOSPHOTRANSFERASE DOMAIN-CONTAINING PROTEIN"/>
    <property type="match status" value="1"/>
</dbReference>
<organism evidence="1 2">
    <name type="scientific">Aureobasidium mustum</name>
    <dbReference type="NCBI Taxonomy" id="2773714"/>
    <lineage>
        <taxon>Eukaryota</taxon>
        <taxon>Fungi</taxon>
        <taxon>Dikarya</taxon>
        <taxon>Ascomycota</taxon>
        <taxon>Pezizomycotina</taxon>
        <taxon>Dothideomycetes</taxon>
        <taxon>Dothideomycetidae</taxon>
        <taxon>Dothideales</taxon>
        <taxon>Saccotheciaceae</taxon>
        <taxon>Aureobasidium</taxon>
    </lineage>
</organism>
<evidence type="ECO:0008006" key="3">
    <source>
        <dbReference type="Google" id="ProtNLM"/>
    </source>
</evidence>
<keyword evidence="2" id="KW-1185">Reference proteome</keyword>
<comment type="caution">
    <text evidence="1">The sequence shown here is derived from an EMBL/GenBank/DDBJ whole genome shotgun (WGS) entry which is preliminary data.</text>
</comment>
<dbReference type="AlphaFoldDB" id="A0A9N8KAI0"/>
<gene>
    <name evidence="1" type="ORF">AWRI4233_LOCUS8254</name>
</gene>
<dbReference type="Proteomes" id="UP000714618">
    <property type="component" value="Unassembled WGS sequence"/>
</dbReference>
<evidence type="ECO:0000313" key="2">
    <source>
        <dbReference type="Proteomes" id="UP000714618"/>
    </source>
</evidence>
<dbReference type="OrthoDB" id="5412996at2759"/>
<dbReference type="SUPFAM" id="SSF56112">
    <property type="entry name" value="Protein kinase-like (PK-like)"/>
    <property type="match status" value="1"/>
</dbReference>
<dbReference type="PANTHER" id="PTHR21310">
    <property type="entry name" value="AMINOGLYCOSIDE PHOSPHOTRANSFERASE-RELATED-RELATED"/>
    <property type="match status" value="1"/>
</dbReference>
<evidence type="ECO:0000313" key="1">
    <source>
        <dbReference type="EMBL" id="CAD0099430.1"/>
    </source>
</evidence>